<dbReference type="Gene3D" id="3.40.50.720">
    <property type="entry name" value="NAD(P)-binding Rossmann-like Domain"/>
    <property type="match status" value="1"/>
</dbReference>
<keyword evidence="4" id="KW-0812">Transmembrane</keyword>
<evidence type="ECO:0000256" key="3">
    <source>
        <dbReference type="RuleBase" id="RU000363"/>
    </source>
</evidence>
<comment type="similarity">
    <text evidence="1 3">Belongs to the short-chain dehydrogenases/reductases (SDR) family.</text>
</comment>
<dbReference type="PANTHER" id="PTHR43899">
    <property type="entry name" value="RH59310P"/>
    <property type="match status" value="1"/>
</dbReference>
<feature type="transmembrane region" description="Helical" evidence="4">
    <location>
        <begin position="20"/>
        <end position="47"/>
    </location>
</feature>
<evidence type="ECO:0000313" key="5">
    <source>
        <dbReference type="EMBL" id="KAK2636650.1"/>
    </source>
</evidence>
<dbReference type="EMBL" id="JANJYI010000009">
    <property type="protein sequence ID" value="KAK2636650.1"/>
    <property type="molecule type" value="Genomic_DNA"/>
</dbReference>
<dbReference type="PANTHER" id="PTHR43899:SF13">
    <property type="entry name" value="RH59310P"/>
    <property type="match status" value="1"/>
</dbReference>
<gene>
    <name evidence="5" type="ORF">Ddye_031442</name>
</gene>
<dbReference type="InterPro" id="IPR036291">
    <property type="entry name" value="NAD(P)-bd_dom_sf"/>
</dbReference>
<dbReference type="SUPFAM" id="SSF51735">
    <property type="entry name" value="NAD(P)-binding Rossmann-fold domains"/>
    <property type="match status" value="1"/>
</dbReference>
<evidence type="ECO:0000256" key="4">
    <source>
        <dbReference type="SAM" id="Phobius"/>
    </source>
</evidence>
<keyword evidence="4" id="KW-0472">Membrane</keyword>
<organism evidence="5 6">
    <name type="scientific">Dipteronia dyeriana</name>
    <dbReference type="NCBI Taxonomy" id="168575"/>
    <lineage>
        <taxon>Eukaryota</taxon>
        <taxon>Viridiplantae</taxon>
        <taxon>Streptophyta</taxon>
        <taxon>Embryophyta</taxon>
        <taxon>Tracheophyta</taxon>
        <taxon>Spermatophyta</taxon>
        <taxon>Magnoliopsida</taxon>
        <taxon>eudicotyledons</taxon>
        <taxon>Gunneridae</taxon>
        <taxon>Pentapetalae</taxon>
        <taxon>rosids</taxon>
        <taxon>malvids</taxon>
        <taxon>Sapindales</taxon>
        <taxon>Sapindaceae</taxon>
        <taxon>Hippocastanoideae</taxon>
        <taxon>Acereae</taxon>
        <taxon>Dipteronia</taxon>
    </lineage>
</organism>
<evidence type="ECO:0008006" key="7">
    <source>
        <dbReference type="Google" id="ProtNLM"/>
    </source>
</evidence>
<comment type="caution">
    <text evidence="5">The sequence shown here is derived from an EMBL/GenBank/DDBJ whole genome shotgun (WGS) entry which is preliminary data.</text>
</comment>
<sequence length="327" mass="37014">MCTLHANMENYFLNSLTCQPIWVLVLFTVGSISVSKCFLSFLYRVYVNFLRPAKNLKKYGSWALVTAPTDGIGKAFAFELARNGLNLVLVGRNPDKLKDVSDSIRAKYSEILIKNIVMDFCGDLDEGVKRIQEAIEGLDVGILINNVGISYPYARYFHEVDERLMMNLIKINMEGTTKVTHAVLPGMLKRNKGAIVNIGSAAANICHSPLYSVYAATKSYVDRFSRCLYDEYKKSGIDVQSQVPLYVATKMASIRNSLFFVPSSDDYARAGLRSIGYEPRCTPYWTHSLYWKLIHSCPESAIDEWRLRVGLKIRERGQLKDAMKKKL</sequence>
<dbReference type="InterPro" id="IPR051019">
    <property type="entry name" value="VLCFA-Steroid_DH"/>
</dbReference>
<dbReference type="CDD" id="cd05356">
    <property type="entry name" value="17beta-HSD1_like_SDR_c"/>
    <property type="match status" value="1"/>
</dbReference>
<evidence type="ECO:0000256" key="2">
    <source>
        <dbReference type="ARBA" id="ARBA00023002"/>
    </source>
</evidence>
<keyword evidence="4" id="KW-1133">Transmembrane helix</keyword>
<accession>A0AAD9TIB4</accession>
<reference evidence="5" key="1">
    <citation type="journal article" date="2023" name="Plant J.">
        <title>Genome sequences and population genomics provide insights into the demographic history, inbreeding, and mutation load of two 'living fossil' tree species of Dipteronia.</title>
        <authorList>
            <person name="Feng Y."/>
            <person name="Comes H.P."/>
            <person name="Chen J."/>
            <person name="Zhu S."/>
            <person name="Lu R."/>
            <person name="Zhang X."/>
            <person name="Li P."/>
            <person name="Qiu J."/>
            <person name="Olsen K.M."/>
            <person name="Qiu Y."/>
        </authorList>
    </citation>
    <scope>NUCLEOTIDE SEQUENCE</scope>
    <source>
        <strain evidence="5">KIB01</strain>
    </source>
</reference>
<name>A0AAD9TIB4_9ROSI</name>
<dbReference type="GO" id="GO:0045703">
    <property type="term" value="F:ketoreductase activity"/>
    <property type="evidence" value="ECO:0007669"/>
    <property type="project" value="TreeGrafter"/>
</dbReference>
<dbReference type="PRINTS" id="PR00081">
    <property type="entry name" value="GDHRDH"/>
</dbReference>
<dbReference type="InterPro" id="IPR002347">
    <property type="entry name" value="SDR_fam"/>
</dbReference>
<evidence type="ECO:0000313" key="6">
    <source>
        <dbReference type="Proteomes" id="UP001280121"/>
    </source>
</evidence>
<dbReference type="GO" id="GO:0005783">
    <property type="term" value="C:endoplasmic reticulum"/>
    <property type="evidence" value="ECO:0007669"/>
    <property type="project" value="TreeGrafter"/>
</dbReference>
<proteinExistence type="inferred from homology"/>
<dbReference type="AlphaFoldDB" id="A0AAD9TIB4"/>
<dbReference type="FunFam" id="3.40.50.720:FF:000341">
    <property type="entry name" value="very-long-chain 3-oxoacyl-CoA reductase 1"/>
    <property type="match status" value="1"/>
</dbReference>
<dbReference type="Proteomes" id="UP001280121">
    <property type="component" value="Unassembled WGS sequence"/>
</dbReference>
<protein>
    <recommendedName>
        <fullName evidence="7">Very-long-chain 3-oxoacyl-CoA reductase</fullName>
    </recommendedName>
</protein>
<dbReference type="Pfam" id="PF00106">
    <property type="entry name" value="adh_short"/>
    <property type="match status" value="1"/>
</dbReference>
<evidence type="ECO:0000256" key="1">
    <source>
        <dbReference type="ARBA" id="ARBA00006484"/>
    </source>
</evidence>
<keyword evidence="6" id="KW-1185">Reference proteome</keyword>
<keyword evidence="2" id="KW-0560">Oxidoreductase</keyword>
<dbReference type="PIRSF" id="PIRSF000126">
    <property type="entry name" value="11-beta-HSD1"/>
    <property type="match status" value="1"/>
</dbReference>
<dbReference type="PRINTS" id="PR00080">
    <property type="entry name" value="SDRFAMILY"/>
</dbReference>